<evidence type="ECO:0000313" key="2">
    <source>
        <dbReference type="Proteomes" id="UP001552299"/>
    </source>
</evidence>
<name>A0ABD0VND2_DENTH</name>
<sequence>MVRDVPTSRVAGNKNKREIPILEKGIGMRGESLGSEPKDGGEGIVNCGREAIFGCETVVGGDDDCAEIGGEAEAVVVEIGPSAGSDAEAAAMEVEEDGEFGGVGWEAVARAVEAEIEVKIGIKDGVSEFYGSIVFDGHDEAWFGASKDGAVVEEAEDATALFDYEDFSRPRPGRLT</sequence>
<evidence type="ECO:0000313" key="1">
    <source>
        <dbReference type="EMBL" id="KAL0926449.1"/>
    </source>
</evidence>
<protein>
    <submittedName>
        <fullName evidence="1">Uncharacterized protein</fullName>
    </submittedName>
</protein>
<accession>A0ABD0VND2</accession>
<gene>
    <name evidence="1" type="ORF">M5K25_002683</name>
</gene>
<organism evidence="1 2">
    <name type="scientific">Dendrobium thyrsiflorum</name>
    <name type="common">Pinecone-like raceme dendrobium</name>
    <name type="synonym">Orchid</name>
    <dbReference type="NCBI Taxonomy" id="117978"/>
    <lineage>
        <taxon>Eukaryota</taxon>
        <taxon>Viridiplantae</taxon>
        <taxon>Streptophyta</taxon>
        <taxon>Embryophyta</taxon>
        <taxon>Tracheophyta</taxon>
        <taxon>Spermatophyta</taxon>
        <taxon>Magnoliopsida</taxon>
        <taxon>Liliopsida</taxon>
        <taxon>Asparagales</taxon>
        <taxon>Orchidaceae</taxon>
        <taxon>Epidendroideae</taxon>
        <taxon>Malaxideae</taxon>
        <taxon>Dendrobiinae</taxon>
        <taxon>Dendrobium</taxon>
    </lineage>
</organism>
<comment type="caution">
    <text evidence="1">The sequence shown here is derived from an EMBL/GenBank/DDBJ whole genome shotgun (WGS) entry which is preliminary data.</text>
</comment>
<proteinExistence type="predicted"/>
<dbReference type="EMBL" id="JANQDX010000003">
    <property type="protein sequence ID" value="KAL0926449.1"/>
    <property type="molecule type" value="Genomic_DNA"/>
</dbReference>
<keyword evidence="2" id="KW-1185">Reference proteome</keyword>
<reference evidence="1 2" key="1">
    <citation type="journal article" date="2024" name="Plant Biotechnol. J.">
        <title>Dendrobium thyrsiflorum genome and its molecular insights into genes involved in important horticultural traits.</title>
        <authorList>
            <person name="Chen B."/>
            <person name="Wang J.Y."/>
            <person name="Zheng P.J."/>
            <person name="Li K.L."/>
            <person name="Liang Y.M."/>
            <person name="Chen X.F."/>
            <person name="Zhang C."/>
            <person name="Zhao X."/>
            <person name="He X."/>
            <person name="Zhang G.Q."/>
            <person name="Liu Z.J."/>
            <person name="Xu Q."/>
        </authorList>
    </citation>
    <scope>NUCLEOTIDE SEQUENCE [LARGE SCALE GENOMIC DNA]</scope>
    <source>
        <strain evidence="1">GZMU011</strain>
    </source>
</reference>
<dbReference type="AlphaFoldDB" id="A0ABD0VND2"/>
<dbReference type="Proteomes" id="UP001552299">
    <property type="component" value="Unassembled WGS sequence"/>
</dbReference>